<name>A0A2G4RFS3_9PROT</name>
<dbReference type="GO" id="GO:0006310">
    <property type="term" value="P:DNA recombination"/>
    <property type="evidence" value="ECO:0007669"/>
    <property type="project" value="InterPro"/>
</dbReference>
<sequence>MVRWTEADLERYLSNAQKTQRSASAATLHASVQSDNVATKSASLKKHKRSRHPVLTESKTKLPFVKAFLPLVPKPKARARTFMKQEANAWVNVDAEGAGGPIMKMKSITPTATREYEKMIHHLTYGAMLEAGIKPYDVPLFKGTIFYIPGQNDEWPTSIRDGDLDNLEKALYDGMNKVVFCDDKLIVAEIHAKVCSERPGVEMLIRPALKCDVDNMRKSIGFL</sequence>
<dbReference type="InterPro" id="IPR036614">
    <property type="entry name" value="RusA-like_sf"/>
</dbReference>
<dbReference type="Proteomes" id="UP000228751">
    <property type="component" value="Unassembled WGS sequence"/>
</dbReference>
<evidence type="ECO:0000313" key="1">
    <source>
        <dbReference type="EMBL" id="PHY95426.1"/>
    </source>
</evidence>
<dbReference type="Pfam" id="PF05866">
    <property type="entry name" value="RusA"/>
    <property type="match status" value="1"/>
</dbReference>
<dbReference type="AlphaFoldDB" id="A0A2G4RFS3"/>
<dbReference type="Gene3D" id="3.30.1330.70">
    <property type="entry name" value="Holliday junction resolvase RusA"/>
    <property type="match status" value="1"/>
</dbReference>
<dbReference type="EMBL" id="PEBQ01000009">
    <property type="protein sequence ID" value="PHY95426.1"/>
    <property type="molecule type" value="Genomic_DNA"/>
</dbReference>
<dbReference type="InterPro" id="IPR008822">
    <property type="entry name" value="Endonuclease_RusA-like"/>
</dbReference>
<gene>
    <name evidence="1" type="ORF">CSR02_01115</name>
</gene>
<dbReference type="SUPFAM" id="SSF103084">
    <property type="entry name" value="Holliday junction resolvase RusA"/>
    <property type="match status" value="1"/>
</dbReference>
<evidence type="ECO:0000313" key="2">
    <source>
        <dbReference type="Proteomes" id="UP000228751"/>
    </source>
</evidence>
<accession>A0A2G4RFS3</accession>
<protein>
    <submittedName>
        <fullName evidence="1">Uncharacterized protein</fullName>
    </submittedName>
</protein>
<reference evidence="1 2" key="1">
    <citation type="submission" date="2017-10" db="EMBL/GenBank/DDBJ databases">
        <title>Genomic analysis of the genus Acetobacter.</title>
        <authorList>
            <person name="Kim K.H."/>
            <person name="Chun B.H."/>
            <person name="Son A.R."/>
            <person name="Jeon C.O."/>
        </authorList>
    </citation>
    <scope>NUCLEOTIDE SEQUENCE [LARGE SCALE GENOMIC DNA]</scope>
    <source>
        <strain evidence="1 2">LHT 2458</strain>
    </source>
</reference>
<dbReference type="GO" id="GO:0000287">
    <property type="term" value="F:magnesium ion binding"/>
    <property type="evidence" value="ECO:0007669"/>
    <property type="project" value="InterPro"/>
</dbReference>
<organism evidence="1 2">
    <name type="scientific">Acetobacter pomorum</name>
    <dbReference type="NCBI Taxonomy" id="65959"/>
    <lineage>
        <taxon>Bacteria</taxon>
        <taxon>Pseudomonadati</taxon>
        <taxon>Pseudomonadota</taxon>
        <taxon>Alphaproteobacteria</taxon>
        <taxon>Acetobacterales</taxon>
        <taxon>Acetobacteraceae</taxon>
        <taxon>Acetobacter</taxon>
    </lineage>
</organism>
<dbReference type="RefSeq" id="WP_099540226.1">
    <property type="nucleotide sequence ID" value="NZ_PEBQ01000009.1"/>
</dbReference>
<dbReference type="OrthoDB" id="5114842at2"/>
<proteinExistence type="predicted"/>
<comment type="caution">
    <text evidence="1">The sequence shown here is derived from an EMBL/GenBank/DDBJ whole genome shotgun (WGS) entry which is preliminary data.</text>
</comment>
<keyword evidence="2" id="KW-1185">Reference proteome</keyword>
<dbReference type="GO" id="GO:0006281">
    <property type="term" value="P:DNA repair"/>
    <property type="evidence" value="ECO:0007669"/>
    <property type="project" value="InterPro"/>
</dbReference>